<reference evidence="1" key="1">
    <citation type="submission" date="2017-06" db="EMBL/GenBank/DDBJ databases">
        <title>Novel phages from South African skin metaviromes.</title>
        <authorList>
            <person name="van Zyl L.J."/>
            <person name="Abrahams Y."/>
            <person name="Stander E.A."/>
            <person name="Kirby B.M."/>
            <person name="Clavaud C."/>
            <person name="Farcet C."/>
            <person name="Breton L."/>
            <person name="Trindade M.I."/>
        </authorList>
    </citation>
    <scope>NUCLEOTIDE SEQUENCE</scope>
</reference>
<organism evidence="1">
    <name type="scientific">uncultured Caudovirales phage</name>
    <dbReference type="NCBI Taxonomy" id="2100421"/>
    <lineage>
        <taxon>Viruses</taxon>
        <taxon>Duplodnaviria</taxon>
        <taxon>Heunggongvirae</taxon>
        <taxon>Uroviricota</taxon>
        <taxon>Caudoviricetes</taxon>
        <taxon>Peduoviridae</taxon>
        <taxon>Maltschvirus</taxon>
        <taxon>Maltschvirus maltsch</taxon>
    </lineage>
</organism>
<evidence type="ECO:0000313" key="1">
    <source>
        <dbReference type="EMBL" id="ASN69533.1"/>
    </source>
</evidence>
<proteinExistence type="predicted"/>
<protein>
    <submittedName>
        <fullName evidence="1">Uncharacterized protein</fullName>
    </submittedName>
</protein>
<accession>A0A2H4J680</accession>
<sequence length="48" mass="5870">MKSWEQFYIEQMIKRAKPYHKSPGWALRYNPWFSEQEPLEFFEVGGVC</sequence>
<gene>
    <name evidence="1" type="ORF">2F2_16</name>
</gene>
<name>A0A2H4J680_9CAUD</name>
<dbReference type="EMBL" id="MF417892">
    <property type="protein sequence ID" value="ASN69533.1"/>
    <property type="molecule type" value="Genomic_DNA"/>
</dbReference>